<reference evidence="2 3" key="1">
    <citation type="journal article" date="2021" name="J. Hered.">
        <title>A chromosome-level genome assembly of the parasitoid wasp, Cotesia glomerata (Hymenoptera: Braconidae).</title>
        <authorList>
            <person name="Pinto B.J."/>
            <person name="Weis J.J."/>
            <person name="Gamble T."/>
            <person name="Ode P.J."/>
            <person name="Paul R."/>
            <person name="Zaspel J.M."/>
        </authorList>
    </citation>
    <scope>NUCLEOTIDE SEQUENCE [LARGE SCALE GENOMIC DNA]</scope>
    <source>
        <strain evidence="2">CgM1</strain>
    </source>
</reference>
<evidence type="ECO:0000313" key="2">
    <source>
        <dbReference type="EMBL" id="KAH0554979.1"/>
    </source>
</evidence>
<keyword evidence="3" id="KW-1185">Reference proteome</keyword>
<feature type="compositionally biased region" description="Low complexity" evidence="1">
    <location>
        <begin position="7"/>
        <end position="21"/>
    </location>
</feature>
<accession>A0AAV7IQ30</accession>
<comment type="caution">
    <text evidence="2">The sequence shown here is derived from an EMBL/GenBank/DDBJ whole genome shotgun (WGS) entry which is preliminary data.</text>
</comment>
<dbReference type="Proteomes" id="UP000826195">
    <property type="component" value="Unassembled WGS sequence"/>
</dbReference>
<evidence type="ECO:0000313" key="3">
    <source>
        <dbReference type="Proteomes" id="UP000826195"/>
    </source>
</evidence>
<sequence length="113" mass="13256">MEVSETSNDNDVDQSTVNNNDNDNEDSNDEDGDSENLKMVQDVKEDVDVKIEPKETILDEDGSTVEETYEITTTRRKTTTTTYKIQEVMNQRNVYFNFCKMLWSKPKRFCNYF</sequence>
<evidence type="ECO:0000256" key="1">
    <source>
        <dbReference type="SAM" id="MobiDB-lite"/>
    </source>
</evidence>
<organism evidence="2 3">
    <name type="scientific">Cotesia glomerata</name>
    <name type="common">Lepidopteran parasitic wasp</name>
    <name type="synonym">Apanteles glomeratus</name>
    <dbReference type="NCBI Taxonomy" id="32391"/>
    <lineage>
        <taxon>Eukaryota</taxon>
        <taxon>Metazoa</taxon>
        <taxon>Ecdysozoa</taxon>
        <taxon>Arthropoda</taxon>
        <taxon>Hexapoda</taxon>
        <taxon>Insecta</taxon>
        <taxon>Pterygota</taxon>
        <taxon>Neoptera</taxon>
        <taxon>Endopterygota</taxon>
        <taxon>Hymenoptera</taxon>
        <taxon>Apocrita</taxon>
        <taxon>Ichneumonoidea</taxon>
        <taxon>Braconidae</taxon>
        <taxon>Microgastrinae</taxon>
        <taxon>Cotesia</taxon>
    </lineage>
</organism>
<feature type="compositionally biased region" description="Acidic residues" evidence="1">
    <location>
        <begin position="22"/>
        <end position="34"/>
    </location>
</feature>
<proteinExistence type="predicted"/>
<dbReference type="AlphaFoldDB" id="A0AAV7IQ30"/>
<dbReference type="EMBL" id="JAHXZJ010001119">
    <property type="protein sequence ID" value="KAH0554979.1"/>
    <property type="molecule type" value="Genomic_DNA"/>
</dbReference>
<name>A0AAV7IQ30_COTGL</name>
<protein>
    <submittedName>
        <fullName evidence="2">Uncharacterized protein</fullName>
    </submittedName>
</protein>
<gene>
    <name evidence="2" type="ORF">KQX54_014268</name>
</gene>
<feature type="region of interest" description="Disordered" evidence="1">
    <location>
        <begin position="1"/>
        <end position="37"/>
    </location>
</feature>